<organism evidence="2 3">
    <name type="scientific">Candidatus Limenecus avicola</name>
    <dbReference type="NCBI Taxonomy" id="2840847"/>
    <lineage>
        <taxon>Bacteria</taxon>
        <taxon>Bacillati</taxon>
        <taxon>Bacillota</taxon>
        <taxon>Clostridia</taxon>
        <taxon>Eubacteriales</taxon>
        <taxon>Clostridiaceae</taxon>
        <taxon>Clostridiaceae incertae sedis</taxon>
        <taxon>Candidatus Limenecus</taxon>
    </lineage>
</organism>
<reference evidence="2" key="1">
    <citation type="submission" date="2020-10" db="EMBL/GenBank/DDBJ databases">
        <authorList>
            <person name="Gilroy R."/>
        </authorList>
    </citation>
    <scope>NUCLEOTIDE SEQUENCE</scope>
    <source>
        <strain evidence="2">CHK154-7741</strain>
    </source>
</reference>
<keyword evidence="1" id="KW-0732">Signal</keyword>
<feature type="chain" id="PRO_5038802319" evidence="1">
    <location>
        <begin position="27"/>
        <end position="266"/>
    </location>
</feature>
<dbReference type="Proteomes" id="UP000886748">
    <property type="component" value="Unassembled WGS sequence"/>
</dbReference>
<evidence type="ECO:0000313" key="2">
    <source>
        <dbReference type="EMBL" id="HIU92646.1"/>
    </source>
</evidence>
<evidence type="ECO:0000313" key="3">
    <source>
        <dbReference type="Proteomes" id="UP000886748"/>
    </source>
</evidence>
<evidence type="ECO:0000256" key="1">
    <source>
        <dbReference type="SAM" id="SignalP"/>
    </source>
</evidence>
<feature type="signal peptide" evidence="1">
    <location>
        <begin position="1"/>
        <end position="26"/>
    </location>
</feature>
<proteinExistence type="predicted"/>
<reference evidence="2" key="2">
    <citation type="journal article" date="2021" name="PeerJ">
        <title>Extensive microbial diversity within the chicken gut microbiome revealed by metagenomics and culture.</title>
        <authorList>
            <person name="Gilroy R."/>
            <person name="Ravi A."/>
            <person name="Getino M."/>
            <person name="Pursley I."/>
            <person name="Horton D.L."/>
            <person name="Alikhan N.F."/>
            <person name="Baker D."/>
            <person name="Gharbi K."/>
            <person name="Hall N."/>
            <person name="Watson M."/>
            <person name="Adriaenssens E.M."/>
            <person name="Foster-Nyarko E."/>
            <person name="Jarju S."/>
            <person name="Secka A."/>
            <person name="Antonio M."/>
            <person name="Oren A."/>
            <person name="Chaudhuri R.R."/>
            <person name="La Ragione R."/>
            <person name="Hildebrand F."/>
            <person name="Pallen M.J."/>
        </authorList>
    </citation>
    <scope>NUCLEOTIDE SEQUENCE</scope>
    <source>
        <strain evidence="2">CHK154-7741</strain>
    </source>
</reference>
<accession>A0A9D1N0G1</accession>
<comment type="caution">
    <text evidence="2">The sequence shown here is derived from an EMBL/GenBank/DDBJ whole genome shotgun (WGS) entry which is preliminary data.</text>
</comment>
<gene>
    <name evidence="2" type="ORF">IAD26_05870</name>
</gene>
<protein>
    <submittedName>
        <fullName evidence="2">Uncharacterized protein</fullName>
    </submittedName>
</protein>
<dbReference type="EMBL" id="DVOD01000044">
    <property type="protein sequence ID" value="HIU92646.1"/>
    <property type="molecule type" value="Genomic_DNA"/>
</dbReference>
<name>A0A9D1N0G1_9CLOT</name>
<dbReference type="AlphaFoldDB" id="A0A9D1N0G1"/>
<sequence>MDKKKTFKQLTAVFVIGCMIQAGAFAAQNQYSATQPPMMKPAVNQSNSFVKNIKANNNSKRKIEVYTDKQGNPISKEQKERSEELKKIYKGVTKDEKLMEAMELMKENSMSEFSRKALLGNNLSGKPMMVSFEDLSRFGQTYANFDALGWKKKDRLYIYINKKHEDAPAPALAAVLSHEALHQDDFNSLNEETYAWTMEAAVWTKLSEKDPKYNDSMHPLVVRENTLKKLFIKGNYTSKYIRKTVFSNPGYSNLPSRSPGFEDDNL</sequence>